<reference evidence="1 2" key="1">
    <citation type="submission" date="2021-06" db="EMBL/GenBank/DDBJ databases">
        <authorList>
            <person name="Kallberg Y."/>
            <person name="Tangrot J."/>
            <person name="Rosling A."/>
        </authorList>
    </citation>
    <scope>NUCLEOTIDE SEQUENCE [LARGE SCALE GENOMIC DNA]</scope>
    <source>
        <strain evidence="1 2">120-4 pot B 10/14</strain>
    </source>
</reference>
<evidence type="ECO:0000313" key="1">
    <source>
        <dbReference type="EMBL" id="CAG8595352.1"/>
    </source>
</evidence>
<accession>A0ABN7UJ41</accession>
<comment type="caution">
    <text evidence="1">The sequence shown here is derived from an EMBL/GenBank/DDBJ whole genome shotgun (WGS) entry which is preliminary data.</text>
</comment>
<dbReference type="Proteomes" id="UP000789901">
    <property type="component" value="Unassembled WGS sequence"/>
</dbReference>
<evidence type="ECO:0000313" key="2">
    <source>
        <dbReference type="Proteomes" id="UP000789901"/>
    </source>
</evidence>
<protein>
    <submittedName>
        <fullName evidence="1">23836_t:CDS:1</fullName>
    </submittedName>
</protein>
<proteinExistence type="predicted"/>
<keyword evidence="2" id="KW-1185">Reference proteome</keyword>
<dbReference type="EMBL" id="CAJVQB010003035">
    <property type="protein sequence ID" value="CAG8595352.1"/>
    <property type="molecule type" value="Genomic_DNA"/>
</dbReference>
<gene>
    <name evidence="1" type="ORF">GMARGA_LOCUS6612</name>
</gene>
<sequence>MKSDPNTAKEVCDVANSLIKGRRVSSNKVADKLWCGAEVLSKVTNMLEKRRKNDTGTADVSPKRIKRKAEDLKVLINVLLTCYFCPDFVCKIKEALIFKEKEKASHVSIKMAEKELKEKFN</sequence>
<organism evidence="1 2">
    <name type="scientific">Gigaspora margarita</name>
    <dbReference type="NCBI Taxonomy" id="4874"/>
    <lineage>
        <taxon>Eukaryota</taxon>
        <taxon>Fungi</taxon>
        <taxon>Fungi incertae sedis</taxon>
        <taxon>Mucoromycota</taxon>
        <taxon>Glomeromycotina</taxon>
        <taxon>Glomeromycetes</taxon>
        <taxon>Diversisporales</taxon>
        <taxon>Gigasporaceae</taxon>
        <taxon>Gigaspora</taxon>
    </lineage>
</organism>
<name>A0ABN7UJ41_GIGMA</name>